<sequence>MTENDNGAVRPTTGWGWVLAYGIVVILVGLLALSNPLATGVATGFLIGTLLIVYGAFATFASLSYLSGRARWIELILGIMGLLAGAVTIFNPFAGALSLVMLIGAWLLISGILEAISAFRSEHDWGWRLLLGILDLVLGGLILFSGPATGLIFLAFCVGISFLIRGVFLFILALGLRRLARI</sequence>
<name>A0A0F7KRJ7_9SPHN</name>
<reference evidence="1" key="1">
    <citation type="submission" date="2015-05" db="EMBL/GenBank/DDBJ databases">
        <title>The complete genome of Altererythrobacter atlanticus strain 26DY36.</title>
        <authorList>
            <person name="Wu Y.-H."/>
            <person name="Cheng H."/>
            <person name="Wu X.-W."/>
        </authorList>
    </citation>
    <scope>NUCLEOTIDE SEQUENCE [LARGE SCALE GENOMIC DNA]</scope>
    <source>
        <strain evidence="1">26DY36</strain>
    </source>
</reference>
<proteinExistence type="predicted"/>
<dbReference type="Proteomes" id="UP000034392">
    <property type="component" value="Chromosome"/>
</dbReference>
<dbReference type="InterPro" id="IPR052712">
    <property type="entry name" value="Acid_resist_chaperone_HdeD"/>
</dbReference>
<dbReference type="InterPro" id="IPR005325">
    <property type="entry name" value="DUF308_memb"/>
</dbReference>
<keyword evidence="2" id="KW-1185">Reference proteome</keyword>
<accession>A0A0F7KRJ7</accession>
<protein>
    <submittedName>
        <fullName evidence="1">Acid-resistance membrane protein</fullName>
    </submittedName>
</protein>
<organism evidence="1 2">
    <name type="scientific">Croceibacterium atlanticum</name>
    <dbReference type="NCBI Taxonomy" id="1267766"/>
    <lineage>
        <taxon>Bacteria</taxon>
        <taxon>Pseudomonadati</taxon>
        <taxon>Pseudomonadota</taxon>
        <taxon>Alphaproteobacteria</taxon>
        <taxon>Sphingomonadales</taxon>
        <taxon>Erythrobacteraceae</taxon>
        <taxon>Croceibacterium</taxon>
    </lineage>
</organism>
<gene>
    <name evidence="1" type="ORF">WYH_00783</name>
</gene>
<dbReference type="PANTHER" id="PTHR34989:SF1">
    <property type="entry name" value="PROTEIN HDED"/>
    <property type="match status" value="1"/>
</dbReference>
<evidence type="ECO:0000313" key="2">
    <source>
        <dbReference type="Proteomes" id="UP000034392"/>
    </source>
</evidence>
<dbReference type="PANTHER" id="PTHR34989">
    <property type="entry name" value="PROTEIN HDED"/>
    <property type="match status" value="1"/>
</dbReference>
<dbReference type="EMBL" id="CP011452">
    <property type="protein sequence ID" value="AKH41837.1"/>
    <property type="molecule type" value="Genomic_DNA"/>
</dbReference>
<dbReference type="AlphaFoldDB" id="A0A0F7KRJ7"/>
<dbReference type="GO" id="GO:0005886">
    <property type="term" value="C:plasma membrane"/>
    <property type="evidence" value="ECO:0007669"/>
    <property type="project" value="TreeGrafter"/>
</dbReference>
<dbReference type="STRING" id="1267766.WYH_00783"/>
<evidence type="ECO:0000313" key="1">
    <source>
        <dbReference type="EMBL" id="AKH41837.1"/>
    </source>
</evidence>
<dbReference type="RefSeq" id="WP_046902788.1">
    <property type="nucleotide sequence ID" value="NZ_CP011452.2"/>
</dbReference>
<dbReference type="Pfam" id="PF03729">
    <property type="entry name" value="DUF308"/>
    <property type="match status" value="1"/>
</dbReference>
<dbReference type="OrthoDB" id="7581334at2"/>
<dbReference type="KEGG" id="aay:WYH_00783"/>
<dbReference type="PATRIC" id="fig|1267766.3.peg.791"/>